<name>A0A5K1B835_9MAGN</name>
<feature type="transmembrane region" description="Helical" evidence="2">
    <location>
        <begin position="45"/>
        <end position="66"/>
    </location>
</feature>
<keyword evidence="2" id="KW-1133">Transmembrane helix</keyword>
<organism evidence="3">
    <name type="scientific">Nymphaea colorata</name>
    <name type="common">pocket water lily</name>
    <dbReference type="NCBI Taxonomy" id="210225"/>
    <lineage>
        <taxon>Eukaryota</taxon>
        <taxon>Viridiplantae</taxon>
        <taxon>Streptophyta</taxon>
        <taxon>Embryophyta</taxon>
        <taxon>Tracheophyta</taxon>
        <taxon>Spermatophyta</taxon>
        <taxon>Magnoliopsida</taxon>
        <taxon>Nymphaeales</taxon>
        <taxon>Nymphaeaceae</taxon>
        <taxon>Nymphaea</taxon>
    </lineage>
</organism>
<reference evidence="3" key="1">
    <citation type="submission" date="2019-09" db="EMBL/GenBank/DDBJ databases">
        <authorList>
            <person name="Zhang L."/>
        </authorList>
    </citation>
    <scope>NUCLEOTIDE SEQUENCE</scope>
</reference>
<sequence length="322" mass="36460">MEEEPKKAFMEAQLLTDFRAFVSLVCNNPLYSAYLLFFTPCFLRLLLFLCPLLLSTTLLLLVLLTVSPQLENAKFRQDIPARVETPACPTGRCFLVGAIVRLAELFKEQMGGEVEVSFWDVLDIWSNNAFEYNPEAYADRGEEAKGSSLVGTKSMKKVREWKRTLACKLYEEKQNKWRETLGGKLIVDDGFVGLGEEFNGEGMDLLWEVYEESGKGKVKALEREVSHGRISREDSKRSVASDYSFGRISSRRSSCGGDHEREEEEEDEPETPFCCLSALKFSTRKMSLGMSKPNLVKFSKTLKGFGLFKNVHKTKSSKKSNS</sequence>
<keyword evidence="2" id="KW-0472">Membrane</keyword>
<proteinExistence type="predicted"/>
<feature type="region of interest" description="Disordered" evidence="1">
    <location>
        <begin position="250"/>
        <end position="269"/>
    </location>
</feature>
<dbReference type="EMBL" id="LR721781">
    <property type="protein sequence ID" value="VVW10948.1"/>
    <property type="molecule type" value="Genomic_DNA"/>
</dbReference>
<dbReference type="AlphaFoldDB" id="A0A5K1B835"/>
<evidence type="ECO:0000256" key="1">
    <source>
        <dbReference type="SAM" id="MobiDB-lite"/>
    </source>
</evidence>
<protein>
    <submittedName>
        <fullName evidence="3">Uncharacterized protein</fullName>
    </submittedName>
</protein>
<dbReference type="OrthoDB" id="1939140at2759"/>
<dbReference type="PANTHER" id="PTHR36760">
    <property type="entry name" value="ACIDIC LEUCINE-RICH NUCLEAR PHOSPHOPROTEIN 32 FAMILY B PROTEIN"/>
    <property type="match status" value="1"/>
</dbReference>
<evidence type="ECO:0000256" key="2">
    <source>
        <dbReference type="SAM" id="Phobius"/>
    </source>
</evidence>
<dbReference type="Gramene" id="NC3G0230880.1">
    <property type="protein sequence ID" value="NC3G0230880.1:cds"/>
    <property type="gene ID" value="NC3G0230880"/>
</dbReference>
<feature type="transmembrane region" description="Helical" evidence="2">
    <location>
        <begin position="20"/>
        <end position="38"/>
    </location>
</feature>
<keyword evidence="2" id="KW-0812">Transmembrane</keyword>
<evidence type="ECO:0000313" key="3">
    <source>
        <dbReference type="EMBL" id="VVW10948.1"/>
    </source>
</evidence>
<dbReference type="OMA" id="LLWETHE"/>
<gene>
    <name evidence="3" type="ORF">NYM_LOCUS16393</name>
</gene>
<dbReference type="PANTHER" id="PTHR36760:SF1">
    <property type="entry name" value="ACIDIC LEUCINE-RICH NUCLEAR PHOSPHOPROTEIN 32 FAMILY B PROTEIN"/>
    <property type="match status" value="1"/>
</dbReference>
<accession>A0A5K1B835</accession>